<evidence type="ECO:0000313" key="4">
    <source>
        <dbReference type="Proteomes" id="UP000789390"/>
    </source>
</evidence>
<dbReference type="InterPro" id="IPR012674">
    <property type="entry name" value="Calycin"/>
</dbReference>
<dbReference type="GO" id="GO:0006629">
    <property type="term" value="P:lipid metabolic process"/>
    <property type="evidence" value="ECO:0007669"/>
    <property type="project" value="TreeGrafter"/>
</dbReference>
<dbReference type="EMBL" id="CAKKLH010000334">
    <property type="protein sequence ID" value="CAH0112916.1"/>
    <property type="molecule type" value="Genomic_DNA"/>
</dbReference>
<protein>
    <recommendedName>
        <fullName evidence="5">Lipocalin/cytosolic fatty-acid binding domain-containing protein</fullName>
    </recommendedName>
</protein>
<dbReference type="SUPFAM" id="SSF50814">
    <property type="entry name" value="Lipocalins"/>
    <property type="match status" value="1"/>
</dbReference>
<dbReference type="PROSITE" id="PS00213">
    <property type="entry name" value="LIPOCALIN"/>
    <property type="match status" value="1"/>
</dbReference>
<dbReference type="OrthoDB" id="6728016at2759"/>
<accession>A0A8J2WV81</accession>
<keyword evidence="4" id="KW-1185">Reference proteome</keyword>
<dbReference type="Proteomes" id="UP000789390">
    <property type="component" value="Unassembled WGS sequence"/>
</dbReference>
<dbReference type="Gene3D" id="2.40.128.20">
    <property type="match status" value="1"/>
</dbReference>
<dbReference type="PANTHER" id="PTHR10612">
    <property type="entry name" value="APOLIPOPROTEIN D"/>
    <property type="match status" value="1"/>
</dbReference>
<sequence length="273" mass="30116">MAGKISIVALMMVCVVGVQSHTYYLGSCPRVEPVNDFDMSKFLGRWYVIQKFSTASSCWTYDFIRNKTDDSLKIVQSRDHVALDTIGLDNNYRYTGALDVPDLNRPGFMRVRFPMSLAGKADYVAFATDYENYGAIYSCQSILFGHRRSASILSRRPTLDQPFINKIRSKLESFGVDPHDFSIIDHTDCKTLPSTSLLNVEVNPNTFSTGNVINVAKDVGKTVVNGVVDVAQGVGTIVNRLANSSSLLPASGNANREVELVTVGNRPNESENL</sequence>
<name>A0A8J2WV81_9CRUS</name>
<dbReference type="AlphaFoldDB" id="A0A8J2WV81"/>
<evidence type="ECO:0000256" key="1">
    <source>
        <dbReference type="ARBA" id="ARBA00023157"/>
    </source>
</evidence>
<feature type="chain" id="PRO_5035246160" description="Lipocalin/cytosolic fatty-acid binding domain-containing protein" evidence="2">
    <location>
        <begin position="21"/>
        <end position="273"/>
    </location>
</feature>
<comment type="caution">
    <text evidence="3">The sequence shown here is derived from an EMBL/GenBank/DDBJ whole genome shotgun (WGS) entry which is preliminary data.</text>
</comment>
<dbReference type="InterPro" id="IPR003057">
    <property type="entry name" value="Invtbrt_color"/>
</dbReference>
<keyword evidence="2" id="KW-0732">Signal</keyword>
<evidence type="ECO:0008006" key="5">
    <source>
        <dbReference type="Google" id="ProtNLM"/>
    </source>
</evidence>
<evidence type="ECO:0000256" key="2">
    <source>
        <dbReference type="SAM" id="SignalP"/>
    </source>
</evidence>
<dbReference type="InterPro" id="IPR022272">
    <property type="entry name" value="Lipocalin_CS"/>
</dbReference>
<organism evidence="3 4">
    <name type="scientific">Daphnia galeata</name>
    <dbReference type="NCBI Taxonomy" id="27404"/>
    <lineage>
        <taxon>Eukaryota</taxon>
        <taxon>Metazoa</taxon>
        <taxon>Ecdysozoa</taxon>
        <taxon>Arthropoda</taxon>
        <taxon>Crustacea</taxon>
        <taxon>Branchiopoda</taxon>
        <taxon>Diplostraca</taxon>
        <taxon>Cladocera</taxon>
        <taxon>Anomopoda</taxon>
        <taxon>Daphniidae</taxon>
        <taxon>Daphnia</taxon>
    </lineage>
</organism>
<keyword evidence="1" id="KW-1015">Disulfide bond</keyword>
<dbReference type="PANTHER" id="PTHR10612:SF49">
    <property type="entry name" value="APOLIPOPROTEIN D-LIKE PROTEIN"/>
    <property type="match status" value="1"/>
</dbReference>
<proteinExistence type="predicted"/>
<dbReference type="FunFam" id="2.40.128.20:FF:000018">
    <property type="entry name" value="Glial lazarillo, isoform A"/>
    <property type="match status" value="1"/>
</dbReference>
<reference evidence="3" key="1">
    <citation type="submission" date="2021-11" db="EMBL/GenBank/DDBJ databases">
        <authorList>
            <person name="Schell T."/>
        </authorList>
    </citation>
    <scope>NUCLEOTIDE SEQUENCE</scope>
    <source>
        <strain evidence="3">M5</strain>
    </source>
</reference>
<dbReference type="GO" id="GO:0005737">
    <property type="term" value="C:cytoplasm"/>
    <property type="evidence" value="ECO:0007669"/>
    <property type="project" value="TreeGrafter"/>
</dbReference>
<dbReference type="GO" id="GO:0031409">
    <property type="term" value="F:pigment binding"/>
    <property type="evidence" value="ECO:0007669"/>
    <property type="project" value="InterPro"/>
</dbReference>
<dbReference type="GO" id="GO:0000302">
    <property type="term" value="P:response to reactive oxygen species"/>
    <property type="evidence" value="ECO:0007669"/>
    <property type="project" value="TreeGrafter"/>
</dbReference>
<dbReference type="PRINTS" id="PR01273">
    <property type="entry name" value="INVTBRTCOLOR"/>
</dbReference>
<gene>
    <name evidence="3" type="ORF">DGAL_LOCUS16715</name>
</gene>
<evidence type="ECO:0000313" key="3">
    <source>
        <dbReference type="EMBL" id="CAH0112916.1"/>
    </source>
</evidence>
<feature type="signal peptide" evidence="2">
    <location>
        <begin position="1"/>
        <end position="20"/>
    </location>
</feature>